<keyword evidence="2" id="KW-1185">Reference proteome</keyword>
<organism evidence="1 2">
    <name type="scientific">Sulfurospirillum diekertiae</name>
    <dbReference type="NCBI Taxonomy" id="1854492"/>
    <lineage>
        <taxon>Bacteria</taxon>
        <taxon>Pseudomonadati</taxon>
        <taxon>Campylobacterota</taxon>
        <taxon>Epsilonproteobacteria</taxon>
        <taxon>Campylobacterales</taxon>
        <taxon>Sulfurospirillaceae</taxon>
        <taxon>Sulfurospirillum</taxon>
    </lineage>
</organism>
<protein>
    <submittedName>
        <fullName evidence="1">Uncharacterized protein</fullName>
    </submittedName>
</protein>
<sequence length="243" mass="28772">MTHKEVMAKLFDFNATTYYAWKKQNRPIITLLDQYFSKEDIEEFLEFGSIEKFGFLEFIDYTYKEAAFVSILSALANLGHVFHSNIDDYIDYLAYALSYDSGYVQSLETRQEFLAIFIYAYDSYKGYFTIDDLGMAIKQIDLHFPAHNGYADVIAYFIDRDFLPFVKACIMNKPQYINLAIQFCIRFNLYKYKSTCHYEDLYQKFQMPFDNNINFTSALQIVFNQFNYEAFKNEIKAIKQDSL</sequence>
<dbReference type="Proteomes" id="UP000196005">
    <property type="component" value="Chromosome"/>
</dbReference>
<reference evidence="2" key="1">
    <citation type="submission" date="2017-05" db="EMBL/GenBank/DDBJ databases">
        <title>Dechlorination kinetics govern the competition between two new strains of the genus Sulfurospirillum.</title>
        <authorList>
            <person name="Buttet G.F."/>
            <person name="Murray A.M."/>
            <person name="Goris T."/>
            <person name="Burion M."/>
            <person name="Lin B."/>
            <person name="Rolle M."/>
            <person name="Maillard J."/>
        </authorList>
    </citation>
    <scope>NUCLEOTIDE SEQUENCE [LARGE SCALE GENOMIC DNA]</scope>
    <source>
        <strain evidence="2">SL2-1</strain>
    </source>
</reference>
<accession>A0A1Y0HIR7</accession>
<proteinExistence type="predicted"/>
<dbReference type="AlphaFoldDB" id="A0A1Y0HIR7"/>
<dbReference type="KEGG" id="suls:Sdiek1_0057"/>
<evidence type="ECO:0000313" key="1">
    <source>
        <dbReference type="EMBL" id="ARU47245.1"/>
    </source>
</evidence>
<dbReference type="EMBL" id="CP021416">
    <property type="protein sequence ID" value="ARU47245.1"/>
    <property type="molecule type" value="Genomic_DNA"/>
</dbReference>
<dbReference type="OrthoDB" id="5349376at2"/>
<name>A0A1Y0HIR7_9BACT</name>
<evidence type="ECO:0000313" key="2">
    <source>
        <dbReference type="Proteomes" id="UP000196005"/>
    </source>
</evidence>
<gene>
    <name evidence="1" type="ORF">Sdiek1_0057</name>
</gene>
<dbReference type="RefSeq" id="WP_087437371.1">
    <property type="nucleotide sequence ID" value="NZ_CP021416.1"/>
</dbReference>